<keyword evidence="10" id="KW-1185">Reference proteome</keyword>
<evidence type="ECO:0000256" key="1">
    <source>
        <dbReference type="ARBA" id="ARBA00004606"/>
    </source>
</evidence>
<evidence type="ECO:0000256" key="8">
    <source>
        <dbReference type="SAM" id="Phobius"/>
    </source>
</evidence>
<evidence type="ECO:0000256" key="2">
    <source>
        <dbReference type="ARBA" id="ARBA00006462"/>
    </source>
</evidence>
<feature type="region of interest" description="Disordered" evidence="7">
    <location>
        <begin position="583"/>
        <end position="635"/>
    </location>
</feature>
<comment type="similarity">
    <text evidence="2">Belongs to the glycosyltransferase 31 family. Beta3-Gal-T subfamily.</text>
</comment>
<reference evidence="9 10" key="1">
    <citation type="submission" date="2024-06" db="EMBL/GenBank/DDBJ databases">
        <authorList>
            <person name="Kraege A."/>
            <person name="Thomma B."/>
        </authorList>
    </citation>
    <scope>NUCLEOTIDE SEQUENCE [LARGE SCALE GENOMIC DNA]</scope>
</reference>
<evidence type="ECO:0000313" key="9">
    <source>
        <dbReference type="EMBL" id="CAL5220767.1"/>
    </source>
</evidence>
<keyword evidence="4" id="KW-0735">Signal-anchor</keyword>
<gene>
    <name evidence="9" type="primary">g2831</name>
    <name evidence="9" type="ORF">VP750_LOCUS2426</name>
</gene>
<evidence type="ECO:0000256" key="4">
    <source>
        <dbReference type="ARBA" id="ARBA00022968"/>
    </source>
</evidence>
<evidence type="ECO:0000256" key="6">
    <source>
        <dbReference type="ARBA" id="ARBA00023136"/>
    </source>
</evidence>
<feature type="transmembrane region" description="Helical" evidence="8">
    <location>
        <begin position="23"/>
        <end position="46"/>
    </location>
</feature>
<dbReference type="Gene3D" id="3.90.550.50">
    <property type="match status" value="1"/>
</dbReference>
<proteinExistence type="inferred from homology"/>
<comment type="caution">
    <text evidence="9">The sequence shown here is derived from an EMBL/GenBank/DDBJ whole genome shotgun (WGS) entry which is preliminary data.</text>
</comment>
<evidence type="ECO:0000256" key="3">
    <source>
        <dbReference type="ARBA" id="ARBA00022692"/>
    </source>
</evidence>
<name>A0ABP1FTF3_9CHLO</name>
<dbReference type="InterPro" id="IPR026050">
    <property type="entry name" value="C1GALT1/C1GALT1_chp1"/>
</dbReference>
<dbReference type="PANTHER" id="PTHR23033:SF50">
    <property type="entry name" value="HEXOSYLTRANSFERASE"/>
    <property type="match status" value="1"/>
</dbReference>
<organism evidence="9 10">
    <name type="scientific">Coccomyxa viridis</name>
    <dbReference type="NCBI Taxonomy" id="1274662"/>
    <lineage>
        <taxon>Eukaryota</taxon>
        <taxon>Viridiplantae</taxon>
        <taxon>Chlorophyta</taxon>
        <taxon>core chlorophytes</taxon>
        <taxon>Trebouxiophyceae</taxon>
        <taxon>Trebouxiophyceae incertae sedis</taxon>
        <taxon>Coccomyxaceae</taxon>
        <taxon>Coccomyxa</taxon>
    </lineage>
</organism>
<feature type="compositionally biased region" description="Basic and acidic residues" evidence="7">
    <location>
        <begin position="606"/>
        <end position="619"/>
    </location>
</feature>
<accession>A0ABP1FTF3</accession>
<keyword evidence="6 8" id="KW-0472">Membrane</keyword>
<dbReference type="EMBL" id="CAXHTA020000004">
    <property type="protein sequence ID" value="CAL5220767.1"/>
    <property type="molecule type" value="Genomic_DNA"/>
</dbReference>
<protein>
    <submittedName>
        <fullName evidence="9">G2831 protein</fullName>
    </submittedName>
</protein>
<evidence type="ECO:0000256" key="7">
    <source>
        <dbReference type="SAM" id="MobiDB-lite"/>
    </source>
</evidence>
<comment type="subcellular location">
    <subcellularLocation>
        <location evidence="1">Membrane</location>
        <topology evidence="1">Single-pass type II membrane protein</topology>
    </subcellularLocation>
</comment>
<evidence type="ECO:0000313" key="10">
    <source>
        <dbReference type="Proteomes" id="UP001497392"/>
    </source>
</evidence>
<evidence type="ECO:0000256" key="5">
    <source>
        <dbReference type="ARBA" id="ARBA00022989"/>
    </source>
</evidence>
<keyword evidence="3 8" id="KW-0812">Transmembrane</keyword>
<keyword evidence="5 8" id="KW-1133">Transmembrane helix</keyword>
<sequence length="635" mass="70078">MSKFLSNIEQATMGHPSQRSGRLFFLAAFAFCGAALVTGFCFVYAVQAGLERLAFYHPFASEQTNLRSLHPLFRLTRLELSSDEPVIVSRPMTGLGRDQGTSGAEDAYSAFDVTGYKVGKPLPKGRPALPWQRGQQANSTMPVVPLSSEDFVAAIVTDEGHEKLAQTGRAWRQGIRTFIATNYNLTEGNQTANAVHNETYAYYPDDEPLHSLALKGDSRAALVPFLAHEHYGDSYKWLLYGDDDTFFFLDAAMNVLQHLDPDIPYFLTGMLPTLPLFYTYHMWWTSKGWDAIGNHGYSDTHHPNLAAPLCAPCNYAKNTSALPFPQPNGCPCTPELLCAADHKGVLFKGARGKCGMPRTPTHTFSMHGGAGAILSIGLMRQIPRAWFEDCVTTTYTTGGDAMISICLWEAGFGMTAPDPQWHPRDMSMFDVGRWQQLDHEDIEPRIAHVMGNMLQAIAGGCQSGFCKLELEHFLTLHLRSRKFPSTAAYMETVRVLGRLVDQMRSGSAPPTSLKGSKTDQILELGIRTVGNLRWLVPSRSEGRNNTSAELESMEETMQQAAEHRAAYAVALEIVNSIFNRNAPKSEPVKEESSNSATDTEAQAAAAEKEAKKLEKDAKARMQAHADSVLEDILDE</sequence>
<feature type="compositionally biased region" description="Low complexity" evidence="7">
    <location>
        <begin position="596"/>
        <end position="605"/>
    </location>
</feature>
<dbReference type="Proteomes" id="UP001497392">
    <property type="component" value="Unassembled WGS sequence"/>
</dbReference>
<dbReference type="PANTHER" id="PTHR23033">
    <property type="entry name" value="BETA1,3-GALACTOSYLTRANSFERASE"/>
    <property type="match status" value="1"/>
</dbReference>